<keyword evidence="1" id="KW-0812">Transmembrane</keyword>
<feature type="transmembrane region" description="Helical" evidence="1">
    <location>
        <begin position="18"/>
        <end position="36"/>
    </location>
</feature>
<organism evidence="2">
    <name type="scientific">marine metagenome</name>
    <dbReference type="NCBI Taxonomy" id="408172"/>
    <lineage>
        <taxon>unclassified sequences</taxon>
        <taxon>metagenomes</taxon>
        <taxon>ecological metagenomes</taxon>
    </lineage>
</organism>
<accession>A0A382GVL5</accession>
<feature type="transmembrane region" description="Helical" evidence="1">
    <location>
        <begin position="108"/>
        <end position="127"/>
    </location>
</feature>
<evidence type="ECO:0000313" key="2">
    <source>
        <dbReference type="EMBL" id="SVB79128.1"/>
    </source>
</evidence>
<name>A0A382GVL5_9ZZZZ</name>
<protein>
    <submittedName>
        <fullName evidence="2">Uncharacterized protein</fullName>
    </submittedName>
</protein>
<dbReference type="EMBL" id="UINC01057692">
    <property type="protein sequence ID" value="SVB79128.1"/>
    <property type="molecule type" value="Genomic_DNA"/>
</dbReference>
<proteinExistence type="predicted"/>
<reference evidence="2" key="1">
    <citation type="submission" date="2018-05" db="EMBL/GenBank/DDBJ databases">
        <authorList>
            <person name="Lanie J.A."/>
            <person name="Ng W.-L."/>
            <person name="Kazmierczak K.M."/>
            <person name="Andrzejewski T.M."/>
            <person name="Davidsen T.M."/>
            <person name="Wayne K.J."/>
            <person name="Tettelin H."/>
            <person name="Glass J.I."/>
            <person name="Rusch D."/>
            <person name="Podicherti R."/>
            <person name="Tsui H.-C.T."/>
            <person name="Winkler M.E."/>
        </authorList>
    </citation>
    <scope>NUCLEOTIDE SEQUENCE</scope>
</reference>
<gene>
    <name evidence="2" type="ORF">METZ01_LOCUS231982</name>
</gene>
<keyword evidence="1" id="KW-1133">Transmembrane helix</keyword>
<dbReference type="AlphaFoldDB" id="A0A382GVL5"/>
<sequence>MKPVVTVVLASIRDIHQALAWVAVLGNAVAGLWALGAHRNPALRGRALWWWTAAAQLAIVAQAFVGVGLVTAEGLDPPEFHLLYGSAALVSVGVVYGYRHQVEARRHLVYGLAGLFLMGLGIRAMVIGPG</sequence>
<keyword evidence="1" id="KW-0472">Membrane</keyword>
<feature type="transmembrane region" description="Helical" evidence="1">
    <location>
        <begin position="48"/>
        <end position="70"/>
    </location>
</feature>
<evidence type="ECO:0000256" key="1">
    <source>
        <dbReference type="SAM" id="Phobius"/>
    </source>
</evidence>
<feature type="transmembrane region" description="Helical" evidence="1">
    <location>
        <begin position="82"/>
        <end position="99"/>
    </location>
</feature>